<feature type="transmembrane region" description="Helical" evidence="16">
    <location>
        <begin position="51"/>
        <end position="69"/>
    </location>
</feature>
<evidence type="ECO:0000256" key="12">
    <source>
        <dbReference type="ARBA" id="ARBA00023136"/>
    </source>
</evidence>
<proteinExistence type="inferred from homology"/>
<dbReference type="PRINTS" id="PR00167">
    <property type="entry name" value="CACHANNEL"/>
</dbReference>
<evidence type="ECO:0000256" key="6">
    <source>
        <dbReference type="ARBA" id="ARBA00022723"/>
    </source>
</evidence>
<dbReference type="SMART" id="SM01062">
    <property type="entry name" value="Ca_chan_IQ"/>
    <property type="match status" value="1"/>
</dbReference>
<feature type="transmembrane region" description="Helical" evidence="16">
    <location>
        <begin position="143"/>
        <end position="166"/>
    </location>
</feature>
<dbReference type="Gene3D" id="1.10.287.70">
    <property type="match status" value="1"/>
</dbReference>
<dbReference type="Pfam" id="PF16905">
    <property type="entry name" value="GPHH"/>
    <property type="match status" value="1"/>
</dbReference>
<dbReference type="SUPFAM" id="SSF81324">
    <property type="entry name" value="Voltage-gated potassium channels"/>
    <property type="match status" value="1"/>
</dbReference>
<dbReference type="InterPro" id="IPR050599">
    <property type="entry name" value="VDCC_alpha-1_subunit"/>
</dbReference>
<dbReference type="GO" id="GO:0005891">
    <property type="term" value="C:voltage-gated calcium channel complex"/>
    <property type="evidence" value="ECO:0007669"/>
    <property type="project" value="InterPro"/>
</dbReference>
<feature type="region of interest" description="Disordered" evidence="15">
    <location>
        <begin position="632"/>
        <end position="659"/>
    </location>
</feature>
<keyword evidence="9 14" id="KW-0851">Voltage-gated channel</keyword>
<evidence type="ECO:0000256" key="11">
    <source>
        <dbReference type="ARBA" id="ARBA00023065"/>
    </source>
</evidence>
<keyword evidence="6" id="KW-0479">Metal-binding</keyword>
<dbReference type="InterPro" id="IPR002077">
    <property type="entry name" value="VDCCAlpha1"/>
</dbReference>
<comment type="similarity">
    <text evidence="14">Belongs to the calcium channel alpha-1 subunit (TC 1.A.1.11) family.</text>
</comment>
<evidence type="ECO:0000259" key="17">
    <source>
        <dbReference type="SMART" id="SM01062"/>
    </source>
</evidence>
<evidence type="ECO:0000256" key="3">
    <source>
        <dbReference type="ARBA" id="ARBA00022568"/>
    </source>
</evidence>
<evidence type="ECO:0000256" key="9">
    <source>
        <dbReference type="ARBA" id="ARBA00022882"/>
    </source>
</evidence>
<keyword evidence="19" id="KW-1185">Reference proteome</keyword>
<dbReference type="Pfam" id="PF16885">
    <property type="entry name" value="CAC1F_C"/>
    <property type="match status" value="1"/>
</dbReference>
<reference evidence="18" key="2">
    <citation type="submission" date="2025-09" db="UniProtKB">
        <authorList>
            <consortium name="Ensembl"/>
        </authorList>
    </citation>
    <scope>IDENTIFICATION</scope>
</reference>
<keyword evidence="3 14" id="KW-0109">Calcium transport</keyword>
<evidence type="ECO:0000256" key="1">
    <source>
        <dbReference type="ARBA" id="ARBA00004141"/>
    </source>
</evidence>
<feature type="compositionally biased region" description="Basic and acidic residues" evidence="15">
    <location>
        <begin position="551"/>
        <end position="561"/>
    </location>
</feature>
<keyword evidence="11" id="KW-0406">Ion transport</keyword>
<keyword evidence="4 14" id="KW-0107">Calcium channel</keyword>
<feature type="compositionally biased region" description="Polar residues" evidence="15">
    <location>
        <begin position="407"/>
        <end position="417"/>
    </location>
</feature>
<evidence type="ECO:0000256" key="4">
    <source>
        <dbReference type="ARBA" id="ARBA00022673"/>
    </source>
</evidence>
<keyword evidence="12 16" id="KW-0472">Membrane</keyword>
<evidence type="ECO:0000256" key="14">
    <source>
        <dbReference type="RuleBase" id="RU003808"/>
    </source>
</evidence>
<keyword evidence="5 16" id="KW-0812">Transmembrane</keyword>
<feature type="region of interest" description="Disordered" evidence="15">
    <location>
        <begin position="499"/>
        <end position="593"/>
    </location>
</feature>
<dbReference type="GO" id="GO:0008331">
    <property type="term" value="F:high voltage-gated calcium channel activity"/>
    <property type="evidence" value="ECO:0007669"/>
    <property type="project" value="TreeGrafter"/>
</dbReference>
<evidence type="ECO:0000256" key="5">
    <source>
        <dbReference type="ARBA" id="ARBA00022692"/>
    </source>
</evidence>
<evidence type="ECO:0000256" key="7">
    <source>
        <dbReference type="ARBA" id="ARBA00022737"/>
    </source>
</evidence>
<organism evidence="18 19">
    <name type="scientific">Sinocyclocheilus grahami</name>
    <name type="common">Dianchi golden-line fish</name>
    <name type="synonym">Barbus grahami</name>
    <dbReference type="NCBI Taxonomy" id="75366"/>
    <lineage>
        <taxon>Eukaryota</taxon>
        <taxon>Metazoa</taxon>
        <taxon>Chordata</taxon>
        <taxon>Craniata</taxon>
        <taxon>Vertebrata</taxon>
        <taxon>Euteleostomi</taxon>
        <taxon>Actinopterygii</taxon>
        <taxon>Neopterygii</taxon>
        <taxon>Teleostei</taxon>
        <taxon>Ostariophysi</taxon>
        <taxon>Cypriniformes</taxon>
        <taxon>Cyprinidae</taxon>
        <taxon>Cyprininae</taxon>
        <taxon>Sinocyclocheilus</taxon>
    </lineage>
</organism>
<gene>
    <name evidence="18" type="primary">cacna1da</name>
</gene>
<dbReference type="GO" id="GO:0046872">
    <property type="term" value="F:metal ion binding"/>
    <property type="evidence" value="ECO:0007669"/>
    <property type="project" value="UniProtKB-KW"/>
</dbReference>
<evidence type="ECO:0000256" key="16">
    <source>
        <dbReference type="SAM" id="Phobius"/>
    </source>
</evidence>
<keyword evidence="10 16" id="KW-1133">Transmembrane helix</keyword>
<evidence type="ECO:0000313" key="19">
    <source>
        <dbReference type="Proteomes" id="UP000472262"/>
    </source>
</evidence>
<dbReference type="Pfam" id="PF08763">
    <property type="entry name" value="Ca_chan_IQ"/>
    <property type="match status" value="1"/>
</dbReference>
<keyword evidence="13" id="KW-0407">Ion channel</keyword>
<dbReference type="InterPro" id="IPR014873">
    <property type="entry name" value="VDCC_a1su_IQ"/>
</dbReference>
<name>A0A672QJ12_SINGR</name>
<dbReference type="InterPro" id="IPR031688">
    <property type="entry name" value="CAC1F_C"/>
</dbReference>
<dbReference type="FunFam" id="1.10.287.70:FF:000009">
    <property type="entry name" value="Voltage-dependent L-type calcium channel subunit alpha"/>
    <property type="match status" value="1"/>
</dbReference>
<protein>
    <submittedName>
        <fullName evidence="18">Voltage-dependent L-type calcium channel subunit alpha-1D-like</fullName>
    </submittedName>
</protein>
<dbReference type="InterPro" id="IPR005821">
    <property type="entry name" value="Ion_trans_dom"/>
</dbReference>
<evidence type="ECO:0000256" key="2">
    <source>
        <dbReference type="ARBA" id="ARBA00022448"/>
    </source>
</evidence>
<evidence type="ECO:0000313" key="18">
    <source>
        <dbReference type="Ensembl" id="ENSSGRP00000075883.1"/>
    </source>
</evidence>
<dbReference type="FunFam" id="1.10.238.10:FF:000063">
    <property type="entry name" value="Voltage-dependent N-type calcium channel subunit alpha"/>
    <property type="match status" value="1"/>
</dbReference>
<dbReference type="Gene3D" id="6.10.250.2180">
    <property type="match status" value="1"/>
</dbReference>
<keyword evidence="2" id="KW-0813">Transport</keyword>
<comment type="subcellular location">
    <subcellularLocation>
        <location evidence="1 14">Membrane</location>
        <topology evidence="1 14">Multi-pass membrane protein</topology>
    </subcellularLocation>
</comment>
<sequence>MLTLPPQNTEDSARISITFFRLFRVMRLVKLLSRGEGIRTLLWTFIKSFQALPYVALLIAMLFFIYAVIGMQVFGKIAMVDHTQINRNNNFQTFPQAVLLLFRCATGEAWQDIMLACMPGKLCDPESDYNPGEEMTCGSNFAIIYFITFYMLCAFLIINLFVAVIMDNFDYLTRDWSILGPHHLDEFKRIWSEYDPEAKGRIKHLDVVTLLRRIQPPLGFGKLCPHRVACKRLVAMNMPLNSDGTVMFNATLFALVRTALKIKTEGICMLFNVNEELRAVIKKIWKRTSMKLLDQVVPPAGDDEVTVGKFYATFLIQDYFRKFKKRKEEGLVGVHPAQNNTAVALQAGLRTLHDIGPEIRRAISCDLQDDELVDFMPEEDEEIYRRNGGLFGNHINHINGESRRSSGHQTNATQRPLQVQPPPHYAHMEQTVGRLGRANSPKSTNINLNNANVSSLPNGGHNRYYEHMPANGYPGSYYGEYDKPRSPHGQRRYYETYIRSQGSDRRRPTIRREEEYEEDRYTGEYYSGEEFYEDDSMLSGDRYPNSDQEYETPRGYHHPDSCYEDDELPLYHDSHRSPKRRLLPPTPQGNRRPSFNFECLRRQSSQDDLPHQRTALPLHLMQHQVMAVAGLDSSRAHRLSPTQSTRSPPPTPASKDRTPYYTPLIRVDRPLRDSVHSSHSSIRKSLWYTDDPEYQRNYSPVHLQVPPEYRNQYHQKRGSATSLVEAVLISEGLGRYAKDPKFVAATKHEIADACEMTIDEMESAASHLLNGGITPSANGVTVFPIMGHRDYELQDVSASYSDEEPEPEPRPQYEEDLADEMICITTL</sequence>
<dbReference type="AlphaFoldDB" id="A0A672QJ12"/>
<dbReference type="PANTHER" id="PTHR45628:SF11">
    <property type="entry name" value="VOLTAGE-DEPENDENT L-TYPE CALCIUM CHANNEL SUBUNIT ALPHA-1D"/>
    <property type="match status" value="1"/>
</dbReference>
<dbReference type="InterPro" id="IPR031649">
    <property type="entry name" value="GPHH_dom"/>
</dbReference>
<reference evidence="18" key="1">
    <citation type="submission" date="2025-08" db="UniProtKB">
        <authorList>
            <consortium name="Ensembl"/>
        </authorList>
    </citation>
    <scope>IDENTIFICATION</scope>
</reference>
<evidence type="ECO:0000256" key="13">
    <source>
        <dbReference type="ARBA" id="ARBA00023303"/>
    </source>
</evidence>
<keyword evidence="7" id="KW-0677">Repeat</keyword>
<keyword evidence="8 14" id="KW-0106">Calcium</keyword>
<evidence type="ECO:0000256" key="10">
    <source>
        <dbReference type="ARBA" id="ARBA00022989"/>
    </source>
</evidence>
<dbReference type="Ensembl" id="ENSSGRT00000080786.1">
    <property type="protein sequence ID" value="ENSSGRP00000075883.1"/>
    <property type="gene ID" value="ENSSGRG00000038388.1"/>
</dbReference>
<accession>A0A672QJ12</accession>
<feature type="region of interest" description="Disordered" evidence="15">
    <location>
        <begin position="395"/>
        <end position="423"/>
    </location>
</feature>
<dbReference type="Proteomes" id="UP000472262">
    <property type="component" value="Unassembled WGS sequence"/>
</dbReference>
<dbReference type="Pfam" id="PF00520">
    <property type="entry name" value="Ion_trans"/>
    <property type="match status" value="1"/>
</dbReference>
<dbReference type="PANTHER" id="PTHR45628">
    <property type="entry name" value="VOLTAGE-DEPENDENT CALCIUM CHANNEL TYPE A SUBUNIT ALPHA-1"/>
    <property type="match status" value="1"/>
</dbReference>
<feature type="domain" description="Voltage-dependent calcium channel alpha-1 subunit IQ" evidence="17">
    <location>
        <begin position="302"/>
        <end position="336"/>
    </location>
</feature>
<feature type="compositionally biased region" description="Basic and acidic residues" evidence="15">
    <location>
        <begin position="502"/>
        <end position="522"/>
    </location>
</feature>
<evidence type="ECO:0000256" key="15">
    <source>
        <dbReference type="SAM" id="MobiDB-lite"/>
    </source>
</evidence>
<dbReference type="GO" id="GO:0098703">
    <property type="term" value="P:calcium ion import across plasma membrane"/>
    <property type="evidence" value="ECO:0007669"/>
    <property type="project" value="TreeGrafter"/>
</dbReference>
<evidence type="ECO:0000256" key="8">
    <source>
        <dbReference type="ARBA" id="ARBA00022837"/>
    </source>
</evidence>